<dbReference type="Proteomes" id="UP000837857">
    <property type="component" value="Chromosome 18"/>
</dbReference>
<keyword evidence="2" id="KW-1185">Reference proteome</keyword>
<proteinExistence type="predicted"/>
<protein>
    <submittedName>
        <fullName evidence="1">Uncharacterized protein</fullName>
    </submittedName>
</protein>
<accession>A0ABN8I7K1</accession>
<gene>
    <name evidence="1" type="ORF">IPOD504_LOCUS5974</name>
</gene>
<dbReference type="EMBL" id="OW152830">
    <property type="protein sequence ID" value="CAH2048241.1"/>
    <property type="molecule type" value="Genomic_DNA"/>
</dbReference>
<organism evidence="1 2">
    <name type="scientific">Iphiclides podalirius</name>
    <name type="common">scarce swallowtail</name>
    <dbReference type="NCBI Taxonomy" id="110791"/>
    <lineage>
        <taxon>Eukaryota</taxon>
        <taxon>Metazoa</taxon>
        <taxon>Ecdysozoa</taxon>
        <taxon>Arthropoda</taxon>
        <taxon>Hexapoda</taxon>
        <taxon>Insecta</taxon>
        <taxon>Pterygota</taxon>
        <taxon>Neoptera</taxon>
        <taxon>Endopterygota</taxon>
        <taxon>Lepidoptera</taxon>
        <taxon>Glossata</taxon>
        <taxon>Ditrysia</taxon>
        <taxon>Papilionoidea</taxon>
        <taxon>Papilionidae</taxon>
        <taxon>Papilioninae</taxon>
        <taxon>Iphiclides</taxon>
    </lineage>
</organism>
<feature type="non-terminal residue" evidence="1">
    <location>
        <position position="1"/>
    </location>
</feature>
<evidence type="ECO:0000313" key="2">
    <source>
        <dbReference type="Proteomes" id="UP000837857"/>
    </source>
</evidence>
<name>A0ABN8I7K1_9NEOP</name>
<reference evidence="1" key="1">
    <citation type="submission" date="2022-03" db="EMBL/GenBank/DDBJ databases">
        <authorList>
            <person name="Martin H S."/>
        </authorList>
    </citation>
    <scope>NUCLEOTIDE SEQUENCE</scope>
</reference>
<evidence type="ECO:0000313" key="1">
    <source>
        <dbReference type="EMBL" id="CAH2048241.1"/>
    </source>
</evidence>
<sequence>MSTLSATNKYASIKYMKPLYEKHCITTRTPSPPGAAQSPPLRFERSAQQMSPPVHGIKHTSQIRSLIDHRVHGTALYY</sequence>